<dbReference type="FunFam" id="3.40.50.2000:FF:000021">
    <property type="entry name" value="UDP-glucuronosyltransferase"/>
    <property type="match status" value="1"/>
</dbReference>
<evidence type="ECO:0000256" key="1">
    <source>
        <dbReference type="ARBA" id="ARBA00009995"/>
    </source>
</evidence>
<dbReference type="SUPFAM" id="SSF53756">
    <property type="entry name" value="UDP-Glycosyltransferase/glycogen phosphorylase"/>
    <property type="match status" value="1"/>
</dbReference>
<dbReference type="Proteomes" id="UP001329430">
    <property type="component" value="Chromosome 2"/>
</dbReference>
<dbReference type="InterPro" id="IPR002213">
    <property type="entry name" value="UDP_glucos_trans"/>
</dbReference>
<keyword evidence="2" id="KW-0328">Glycosyltransferase</keyword>
<evidence type="ECO:0000256" key="5">
    <source>
        <dbReference type="SAM" id="SignalP"/>
    </source>
</evidence>
<dbReference type="CDD" id="cd03784">
    <property type="entry name" value="GT1_Gtf-like"/>
    <property type="match status" value="1"/>
</dbReference>
<accession>A0AAN7VHB3</accession>
<sequence>MRFVVLLFLYLKLIRNINGANILFIGALASPSHYIWNKVLSTELVRNGHNVTIITHDYDSTKMENYTVITMKGFYEHLENEFPAEKYMLENNVFNFIHQSVDYGAIACTFDFSTEGFKVLMDYPQNFTFDLIIYDITYPVCLYGLIPRFNNPPVIAVTAFLLNPYVSYSFGNPLQTSHIPHYCSKFTNQMNLRERLTNTIYSWADILIYKYISIPRQTAITRAVFGQGMIPPWDEIERNISLLLVNTDPAFDYPMVLAPNIIPVGGLHIKPAKSLPQDFEVIYNKAKGGVIVFSLGTNVKSNILNKNHTDAFLKVFSTLKQVVIWKFETGVLENVPQNVFIRKWLPQNDLIGHSNTKLFITHFGALGTQEAMYHGVPMVGFPVFVDQHVNAAKLAEKKIALYLDYESLTYENIYNTITEVLNNPMYKNNIVKISQRYKNQPLTALERAVFWIEQVLKNGDVHYLNVPTRDMPMYQALNLDVILLITICLVFIYAVVKSVFRCCLYVLRMFKQDKVKEKMM</sequence>
<keyword evidence="4" id="KW-1133">Transmembrane helix</keyword>
<keyword evidence="3" id="KW-0808">Transferase</keyword>
<feature type="transmembrane region" description="Helical" evidence="4">
    <location>
        <begin position="481"/>
        <end position="507"/>
    </location>
</feature>
<name>A0AAN7VHB3_9COLE</name>
<evidence type="ECO:0000256" key="3">
    <source>
        <dbReference type="ARBA" id="ARBA00022679"/>
    </source>
</evidence>
<keyword evidence="5" id="KW-0732">Signal</keyword>
<dbReference type="Gene3D" id="3.40.50.2000">
    <property type="entry name" value="Glycogen Phosphorylase B"/>
    <property type="match status" value="1"/>
</dbReference>
<proteinExistence type="inferred from homology"/>
<dbReference type="InterPro" id="IPR050271">
    <property type="entry name" value="UDP-glycosyltransferase"/>
</dbReference>
<dbReference type="PANTHER" id="PTHR48043">
    <property type="entry name" value="EG:EG0003.4 PROTEIN-RELATED"/>
    <property type="match status" value="1"/>
</dbReference>
<keyword evidence="4" id="KW-0812">Transmembrane</keyword>
<evidence type="ECO:0000256" key="2">
    <source>
        <dbReference type="ARBA" id="ARBA00022676"/>
    </source>
</evidence>
<dbReference type="PANTHER" id="PTHR48043:SF159">
    <property type="entry name" value="EG:EG0003.4 PROTEIN-RELATED"/>
    <property type="match status" value="1"/>
</dbReference>
<evidence type="ECO:0000313" key="6">
    <source>
        <dbReference type="EMBL" id="KAK5648760.1"/>
    </source>
</evidence>
<dbReference type="AlphaFoldDB" id="A0AAN7VHB3"/>
<protein>
    <recommendedName>
        <fullName evidence="8">UDP-glucuronosyltransferase</fullName>
    </recommendedName>
</protein>
<reference evidence="6 7" key="1">
    <citation type="journal article" date="2024" name="Insects">
        <title>An Improved Chromosome-Level Genome Assembly of the Firefly Pyrocoelia pectoralis.</title>
        <authorList>
            <person name="Fu X."/>
            <person name="Meyer-Rochow V.B."/>
            <person name="Ballantyne L."/>
            <person name="Zhu X."/>
        </authorList>
    </citation>
    <scope>NUCLEOTIDE SEQUENCE [LARGE SCALE GENOMIC DNA]</scope>
    <source>
        <strain evidence="6">XCY_ONT2</strain>
    </source>
</reference>
<keyword evidence="7" id="KW-1185">Reference proteome</keyword>
<feature type="signal peptide" evidence="5">
    <location>
        <begin position="1"/>
        <end position="19"/>
    </location>
</feature>
<comment type="similarity">
    <text evidence="1">Belongs to the UDP-glycosyltransferase family.</text>
</comment>
<dbReference type="GO" id="GO:0008194">
    <property type="term" value="F:UDP-glycosyltransferase activity"/>
    <property type="evidence" value="ECO:0007669"/>
    <property type="project" value="InterPro"/>
</dbReference>
<evidence type="ECO:0000313" key="7">
    <source>
        <dbReference type="Proteomes" id="UP001329430"/>
    </source>
</evidence>
<evidence type="ECO:0000256" key="4">
    <source>
        <dbReference type="SAM" id="Phobius"/>
    </source>
</evidence>
<dbReference type="EMBL" id="JAVRBK010000002">
    <property type="protein sequence ID" value="KAK5648760.1"/>
    <property type="molecule type" value="Genomic_DNA"/>
</dbReference>
<keyword evidence="4" id="KW-0472">Membrane</keyword>
<gene>
    <name evidence="6" type="ORF">RI129_003652</name>
</gene>
<comment type="caution">
    <text evidence="6">The sequence shown here is derived from an EMBL/GenBank/DDBJ whole genome shotgun (WGS) entry which is preliminary data.</text>
</comment>
<feature type="chain" id="PRO_5043043512" description="UDP-glucuronosyltransferase" evidence="5">
    <location>
        <begin position="20"/>
        <end position="520"/>
    </location>
</feature>
<dbReference type="Pfam" id="PF00201">
    <property type="entry name" value="UDPGT"/>
    <property type="match status" value="1"/>
</dbReference>
<evidence type="ECO:0008006" key="8">
    <source>
        <dbReference type="Google" id="ProtNLM"/>
    </source>
</evidence>
<organism evidence="6 7">
    <name type="scientific">Pyrocoelia pectoralis</name>
    <dbReference type="NCBI Taxonomy" id="417401"/>
    <lineage>
        <taxon>Eukaryota</taxon>
        <taxon>Metazoa</taxon>
        <taxon>Ecdysozoa</taxon>
        <taxon>Arthropoda</taxon>
        <taxon>Hexapoda</taxon>
        <taxon>Insecta</taxon>
        <taxon>Pterygota</taxon>
        <taxon>Neoptera</taxon>
        <taxon>Endopterygota</taxon>
        <taxon>Coleoptera</taxon>
        <taxon>Polyphaga</taxon>
        <taxon>Elateriformia</taxon>
        <taxon>Elateroidea</taxon>
        <taxon>Lampyridae</taxon>
        <taxon>Lampyrinae</taxon>
        <taxon>Pyrocoelia</taxon>
    </lineage>
</organism>